<comment type="caution">
    <text evidence="1">The sequence shown here is derived from an EMBL/GenBank/DDBJ whole genome shotgun (WGS) entry which is preliminary data.</text>
</comment>
<proteinExistence type="predicted"/>
<evidence type="ECO:0000313" key="2">
    <source>
        <dbReference type="Proteomes" id="UP000323910"/>
    </source>
</evidence>
<dbReference type="Proteomes" id="UP000323910">
    <property type="component" value="Unassembled WGS sequence"/>
</dbReference>
<accession>A0ABY3P6I7</accession>
<dbReference type="EMBL" id="VTFR01000002">
    <property type="protein sequence ID" value="TYT34934.1"/>
    <property type="molecule type" value="Genomic_DNA"/>
</dbReference>
<evidence type="ECO:0000313" key="1">
    <source>
        <dbReference type="EMBL" id="TYT34934.1"/>
    </source>
</evidence>
<name>A0ABY3P6I7_9ENTR</name>
<dbReference type="RefSeq" id="WP_129034694.1">
    <property type="nucleotide sequence ID" value="NZ_SDDX01000003.1"/>
</dbReference>
<protein>
    <submittedName>
        <fullName evidence="1">Uncharacterized protein</fullName>
    </submittedName>
</protein>
<gene>
    <name evidence="1" type="ORF">FZO59_04675</name>
</gene>
<organism evidence="1 2">
    <name type="scientific">Lelliottia nimipressuralis</name>
    <dbReference type="NCBI Taxonomy" id="69220"/>
    <lineage>
        <taxon>Bacteria</taxon>
        <taxon>Pseudomonadati</taxon>
        <taxon>Pseudomonadota</taxon>
        <taxon>Gammaproteobacteria</taxon>
        <taxon>Enterobacterales</taxon>
        <taxon>Enterobacteriaceae</taxon>
        <taxon>Lelliottia</taxon>
    </lineage>
</organism>
<reference evidence="1 2" key="1">
    <citation type="submission" date="2019-08" db="EMBL/GenBank/DDBJ databases">
        <title>The draft genome of Lelliottia nimipressuralis strain CICC 24156.</title>
        <authorList>
            <person name="Wu W."/>
            <person name="Feng Y."/>
            <person name="Zong Z."/>
        </authorList>
    </citation>
    <scope>NUCLEOTIDE SEQUENCE [LARGE SCALE GENOMIC DNA]</scope>
    <source>
        <strain evidence="1 2">CICC 24156</strain>
    </source>
</reference>
<sequence>MVNSQENDLGTLRLSSPYSFPVWSIVHYLNRLSMTYFKLVTIQRVCEALSEGCEDGDLIIAEESAKLVSNESFTYNGSKPHKILVNKGDDFYKFWDIIKTHHRPVVFRRGVDGFHPLFDISRDDLLINRLTVTSPPDITVTGISTAITDLYYAAEREERSRHEHQNNQIGQTVRNLSEIITTQSMLQDSNLSPGVKAYAENMLQSLMQRQAELNQEMGITSLQINIRV</sequence>
<keyword evidence="2" id="KW-1185">Reference proteome</keyword>